<dbReference type="EMBL" id="VSSR01000035">
    <property type="protein sequence ID" value="TYL82228.1"/>
    <property type="molecule type" value="Genomic_DNA"/>
</dbReference>
<name>A0A5S4WL19_9BRAD</name>
<gene>
    <name evidence="3" type="ORF">FXB38_21965</name>
</gene>
<organism evidence="3 4">
    <name type="scientific">Bradyrhizobium cytisi</name>
    <dbReference type="NCBI Taxonomy" id="515489"/>
    <lineage>
        <taxon>Bacteria</taxon>
        <taxon>Pseudomonadati</taxon>
        <taxon>Pseudomonadota</taxon>
        <taxon>Alphaproteobacteria</taxon>
        <taxon>Hyphomicrobiales</taxon>
        <taxon>Nitrobacteraceae</taxon>
        <taxon>Bradyrhizobium</taxon>
    </lineage>
</organism>
<feature type="region of interest" description="Disordered" evidence="1">
    <location>
        <begin position="1"/>
        <end position="25"/>
    </location>
</feature>
<sequence>MGDDIKRHGRKRRKKSRPRKRRKPIVPPLSVAAHFRRLATEEIELEVNGKLVKMSRWDAYIKQLYRMALNKDTRASRLIRQVRKQFPGEVLPGEIIIYQLSEGDMRL</sequence>
<reference evidence="3 4" key="1">
    <citation type="submission" date="2019-08" db="EMBL/GenBank/DDBJ databases">
        <title>Bradyrhizobium hipponensis sp. nov., a rhizobium isolated from a Lupinus angustifolius root nodule in Tunisia.</title>
        <authorList>
            <person name="Off K."/>
            <person name="Rejili M."/>
            <person name="Mars M."/>
            <person name="Brachmann A."/>
            <person name="Marin M."/>
        </authorList>
    </citation>
    <scope>NUCLEOTIDE SEQUENCE [LARGE SCALE GENOMIC DNA]</scope>
    <source>
        <strain evidence="3 4">CTAW11</strain>
    </source>
</reference>
<dbReference type="InterPro" id="IPR043736">
    <property type="entry name" value="DUF5681"/>
</dbReference>
<proteinExistence type="predicted"/>
<dbReference type="AlphaFoldDB" id="A0A5S4WL19"/>
<accession>A0A5S4WL19</accession>
<feature type="domain" description="DUF5681" evidence="2">
    <location>
        <begin position="17"/>
        <end position="80"/>
    </location>
</feature>
<feature type="compositionally biased region" description="Basic residues" evidence="1">
    <location>
        <begin position="7"/>
        <end position="24"/>
    </location>
</feature>
<keyword evidence="4" id="KW-1185">Reference proteome</keyword>
<evidence type="ECO:0000313" key="4">
    <source>
        <dbReference type="Proteomes" id="UP000324853"/>
    </source>
</evidence>
<dbReference type="RefSeq" id="WP_148753066.1">
    <property type="nucleotide sequence ID" value="NZ_VSSR01000035.1"/>
</dbReference>
<evidence type="ECO:0000256" key="1">
    <source>
        <dbReference type="SAM" id="MobiDB-lite"/>
    </source>
</evidence>
<protein>
    <recommendedName>
        <fullName evidence="2">DUF5681 domain-containing protein</fullName>
    </recommendedName>
</protein>
<evidence type="ECO:0000313" key="3">
    <source>
        <dbReference type="EMBL" id="TYL82228.1"/>
    </source>
</evidence>
<dbReference type="Pfam" id="PF18932">
    <property type="entry name" value="DUF5681"/>
    <property type="match status" value="1"/>
</dbReference>
<dbReference type="OrthoDB" id="2086138at2"/>
<comment type="caution">
    <text evidence="3">The sequence shown here is derived from an EMBL/GenBank/DDBJ whole genome shotgun (WGS) entry which is preliminary data.</text>
</comment>
<evidence type="ECO:0000259" key="2">
    <source>
        <dbReference type="Pfam" id="PF18932"/>
    </source>
</evidence>
<dbReference type="Proteomes" id="UP000324853">
    <property type="component" value="Unassembled WGS sequence"/>
</dbReference>